<dbReference type="AlphaFoldDB" id="A0A0F8WJP8"/>
<name>A0A0F8WJP8_9ZZZZ</name>
<protein>
    <submittedName>
        <fullName evidence="1">Uncharacterized protein</fullName>
    </submittedName>
</protein>
<reference evidence="1" key="1">
    <citation type="journal article" date="2015" name="Nature">
        <title>Complex archaea that bridge the gap between prokaryotes and eukaryotes.</title>
        <authorList>
            <person name="Spang A."/>
            <person name="Saw J.H."/>
            <person name="Jorgensen S.L."/>
            <person name="Zaremba-Niedzwiedzka K."/>
            <person name="Martijn J."/>
            <person name="Lind A.E."/>
            <person name="van Eijk R."/>
            <person name="Schleper C."/>
            <person name="Guy L."/>
            <person name="Ettema T.J."/>
        </authorList>
    </citation>
    <scope>NUCLEOTIDE SEQUENCE</scope>
</reference>
<organism evidence="1">
    <name type="scientific">marine sediment metagenome</name>
    <dbReference type="NCBI Taxonomy" id="412755"/>
    <lineage>
        <taxon>unclassified sequences</taxon>
        <taxon>metagenomes</taxon>
        <taxon>ecological metagenomes</taxon>
    </lineage>
</organism>
<proteinExistence type="predicted"/>
<accession>A0A0F8WJP8</accession>
<comment type="caution">
    <text evidence="1">The sequence shown here is derived from an EMBL/GenBank/DDBJ whole genome shotgun (WGS) entry which is preliminary data.</text>
</comment>
<evidence type="ECO:0000313" key="1">
    <source>
        <dbReference type="EMBL" id="KKK57112.1"/>
    </source>
</evidence>
<sequence>MEKWDEEFEDTILVSKINTYGGIKGLLAFPIEKLWGLFLYNKNIKKLLDKYFKLACGDDTCKNLETRVTIKVRRGAILIEEVKK</sequence>
<dbReference type="EMBL" id="LAZR01064648">
    <property type="protein sequence ID" value="KKK57112.1"/>
    <property type="molecule type" value="Genomic_DNA"/>
</dbReference>
<gene>
    <name evidence="1" type="ORF">LCGC14_3057760</name>
</gene>